<evidence type="ECO:0000313" key="2">
    <source>
        <dbReference type="Proteomes" id="UP000597341"/>
    </source>
</evidence>
<name>A0ABQ3HGZ5_9ACTN</name>
<accession>A0ABQ3HGZ5</accession>
<evidence type="ECO:0008006" key="3">
    <source>
        <dbReference type="Google" id="ProtNLM"/>
    </source>
</evidence>
<dbReference type="SUPFAM" id="SSF55961">
    <property type="entry name" value="Bet v1-like"/>
    <property type="match status" value="1"/>
</dbReference>
<organism evidence="1 2">
    <name type="scientific">Nocardioides flavus</name>
    <name type="common">ex Wang et al. 2016</name>
    <dbReference type="NCBI Taxonomy" id="2058780"/>
    <lineage>
        <taxon>Bacteria</taxon>
        <taxon>Bacillati</taxon>
        <taxon>Actinomycetota</taxon>
        <taxon>Actinomycetes</taxon>
        <taxon>Propionibacteriales</taxon>
        <taxon>Nocardioidaceae</taxon>
        <taxon>Nocardioides</taxon>
    </lineage>
</organism>
<sequence length="183" mass="19840">MTWAVEEVRVVFFAMTTNIGQTLYISTARTGDRGASVDPMPSITRTFTTTAAPDAAHAYLADFRNAEAWDPGTRTCERTGGDGGVGTTYRNVSSFLGREVEVDYTTTELVAPTYVHLVGTNEQFEGHDVFEVRAAGAGSEITYTARMRFSGLAVLASPVVQAYLPVLARKTVDQLRSCLDELA</sequence>
<proteinExistence type="predicted"/>
<comment type="caution">
    <text evidence="1">The sequence shown here is derived from an EMBL/GenBank/DDBJ whole genome shotgun (WGS) entry which is preliminary data.</text>
</comment>
<dbReference type="Pfam" id="PF10604">
    <property type="entry name" value="Polyketide_cyc2"/>
    <property type="match status" value="1"/>
</dbReference>
<protein>
    <recommendedName>
        <fullName evidence="3">Polyketide cyclase / dehydrase and lipid transport</fullName>
    </recommendedName>
</protein>
<dbReference type="Gene3D" id="3.30.530.20">
    <property type="match status" value="1"/>
</dbReference>
<dbReference type="InterPro" id="IPR019587">
    <property type="entry name" value="Polyketide_cyclase/dehydratase"/>
</dbReference>
<reference evidence="2" key="1">
    <citation type="journal article" date="2019" name="Int. J. Syst. Evol. Microbiol.">
        <title>The Global Catalogue of Microorganisms (GCM) 10K type strain sequencing project: providing services to taxonomists for standard genome sequencing and annotation.</title>
        <authorList>
            <consortium name="The Broad Institute Genomics Platform"/>
            <consortium name="The Broad Institute Genome Sequencing Center for Infectious Disease"/>
            <person name="Wu L."/>
            <person name="Ma J."/>
        </authorList>
    </citation>
    <scope>NUCLEOTIDE SEQUENCE [LARGE SCALE GENOMIC DNA]</scope>
    <source>
        <strain evidence="2">CGMCC 1.12791</strain>
    </source>
</reference>
<dbReference type="Proteomes" id="UP000597341">
    <property type="component" value="Unassembled WGS sequence"/>
</dbReference>
<evidence type="ECO:0000313" key="1">
    <source>
        <dbReference type="EMBL" id="GHE16110.1"/>
    </source>
</evidence>
<dbReference type="InterPro" id="IPR023393">
    <property type="entry name" value="START-like_dom_sf"/>
</dbReference>
<dbReference type="EMBL" id="BNAD01000001">
    <property type="protein sequence ID" value="GHE16110.1"/>
    <property type="molecule type" value="Genomic_DNA"/>
</dbReference>
<keyword evidence="2" id="KW-1185">Reference proteome</keyword>
<gene>
    <name evidence="1" type="ORF">GCM10011376_07530</name>
</gene>